<protein>
    <submittedName>
        <fullName evidence="3">Uncharacterized protein</fullName>
    </submittedName>
</protein>
<dbReference type="EMBL" id="GL698518">
    <property type="protein sequence ID" value="EFY87967.1"/>
    <property type="molecule type" value="Genomic_DNA"/>
</dbReference>
<sequence>MVAASEGDPTPTTTVPPGLTLNLGPLTTTFAPPGNCTSLTLGYYGHRVSMSMNVTTVLQWNRGYECPTTYGGSLFQLISSCFPERYGPAYNNIQDWRGPDAPARGHPADPDLLPDHDVDVSHRVHVEHPVQGADGARLLPEVSPVGPGDGEIIPNQNELQTVGSHGASGFRCYAPYTCISTPPLSATVTADMSQGCPSKSMNRTTSTQLISSDIWPFVFAPQVVLVRGNDTATAAASGSSGPSTTSSASGDGDARGGLSTATKAAIGTALPLILIVLALAGYVFYRRRSRSKAEAGAASEQESGLPGMNKPELDATPSPFGPSLGPESELDGTPRGADSTSAGHPVSELPGSGAATAVGAMCELPGDGEFATRTAQPRESDGIAADDEEGETGQGASINGASEPKAHDTKEHRC</sequence>
<dbReference type="eggNOG" id="ENOG502ST51">
    <property type="taxonomic scope" value="Eukaryota"/>
</dbReference>
<dbReference type="AlphaFoldDB" id="E9E7W0"/>
<proteinExistence type="predicted"/>
<keyword evidence="2" id="KW-0812">Transmembrane</keyword>
<keyword evidence="2" id="KW-1133">Transmembrane helix</keyword>
<feature type="region of interest" description="Disordered" evidence="1">
    <location>
        <begin position="293"/>
        <end position="414"/>
    </location>
</feature>
<evidence type="ECO:0000256" key="1">
    <source>
        <dbReference type="SAM" id="MobiDB-lite"/>
    </source>
</evidence>
<feature type="compositionally biased region" description="Basic and acidic residues" evidence="1">
    <location>
        <begin position="404"/>
        <end position="414"/>
    </location>
</feature>
<keyword evidence="2" id="KW-0472">Membrane</keyword>
<keyword evidence="4" id="KW-1185">Reference proteome</keyword>
<dbReference type="HOGENOM" id="CLU_664072_0_0_1"/>
<dbReference type="OrthoDB" id="4891185at2759"/>
<feature type="transmembrane region" description="Helical" evidence="2">
    <location>
        <begin position="264"/>
        <end position="285"/>
    </location>
</feature>
<dbReference type="OMA" id="IATICCP"/>
<feature type="region of interest" description="Disordered" evidence="1">
    <location>
        <begin position="1"/>
        <end position="20"/>
    </location>
</feature>
<evidence type="ECO:0000256" key="2">
    <source>
        <dbReference type="SAM" id="Phobius"/>
    </source>
</evidence>
<reference evidence="3 4" key="1">
    <citation type="journal article" date="2011" name="PLoS Genet.">
        <title>Genome sequencing and comparative transcriptomics of the model entomopathogenic fungi Metarhizium anisopliae and M. acridum.</title>
        <authorList>
            <person name="Gao Q."/>
            <person name="Jin K."/>
            <person name="Ying S.H."/>
            <person name="Zhang Y."/>
            <person name="Xiao G."/>
            <person name="Shang Y."/>
            <person name="Duan Z."/>
            <person name="Hu X."/>
            <person name="Xie X.Q."/>
            <person name="Zhou G."/>
            <person name="Peng G."/>
            <person name="Luo Z."/>
            <person name="Huang W."/>
            <person name="Wang B."/>
            <person name="Fang W."/>
            <person name="Wang S."/>
            <person name="Zhong Y."/>
            <person name="Ma L.J."/>
            <person name="St Leger R.J."/>
            <person name="Zhao G.P."/>
            <person name="Pei Y."/>
            <person name="Feng M.G."/>
            <person name="Xia Y."/>
            <person name="Wang C."/>
        </authorList>
    </citation>
    <scope>NUCLEOTIDE SEQUENCE [LARGE SCALE GENOMIC DNA]</scope>
    <source>
        <strain evidence="3 4">CQMa 102</strain>
    </source>
</reference>
<dbReference type="InParanoid" id="E9E7W0"/>
<evidence type="ECO:0000313" key="4">
    <source>
        <dbReference type="Proteomes" id="UP000002499"/>
    </source>
</evidence>
<feature type="region of interest" description="Disordered" evidence="1">
    <location>
        <begin position="233"/>
        <end position="256"/>
    </location>
</feature>
<evidence type="ECO:0000313" key="3">
    <source>
        <dbReference type="EMBL" id="EFY87967.1"/>
    </source>
</evidence>
<gene>
    <name evidence="3" type="ORF">MAC_05958</name>
</gene>
<feature type="compositionally biased region" description="Low complexity" evidence="1">
    <location>
        <begin position="294"/>
        <end position="304"/>
    </location>
</feature>
<dbReference type="Proteomes" id="UP000002499">
    <property type="component" value="Unassembled WGS sequence"/>
</dbReference>
<feature type="compositionally biased region" description="Low complexity" evidence="1">
    <location>
        <begin position="9"/>
        <end position="20"/>
    </location>
</feature>
<name>E9E7W0_METAQ</name>
<organism evidence="4">
    <name type="scientific">Metarhizium acridum (strain CQMa 102)</name>
    <dbReference type="NCBI Taxonomy" id="655827"/>
    <lineage>
        <taxon>Eukaryota</taxon>
        <taxon>Fungi</taxon>
        <taxon>Dikarya</taxon>
        <taxon>Ascomycota</taxon>
        <taxon>Pezizomycotina</taxon>
        <taxon>Sordariomycetes</taxon>
        <taxon>Hypocreomycetidae</taxon>
        <taxon>Hypocreales</taxon>
        <taxon>Clavicipitaceae</taxon>
        <taxon>Metarhizium</taxon>
    </lineage>
</organism>
<accession>E9E7W0</accession>